<keyword evidence="11" id="KW-1185">Reference proteome</keyword>
<keyword evidence="4 5" id="KW-0472">Membrane</keyword>
<organism evidence="10 11">
    <name type="scientific">Lederbergia galactosidilytica</name>
    <dbReference type="NCBI Taxonomy" id="217031"/>
    <lineage>
        <taxon>Bacteria</taxon>
        <taxon>Bacillati</taxon>
        <taxon>Bacillota</taxon>
        <taxon>Bacilli</taxon>
        <taxon>Bacillales</taxon>
        <taxon>Bacillaceae</taxon>
        <taxon>Lederbergia</taxon>
    </lineage>
</organism>
<feature type="signal peptide" evidence="6">
    <location>
        <begin position="1"/>
        <end position="24"/>
    </location>
</feature>
<keyword evidence="6" id="KW-0732">Signal</keyword>
<evidence type="ECO:0000259" key="9">
    <source>
        <dbReference type="Pfam" id="PF25145"/>
    </source>
</evidence>
<name>A0A178A4E9_9BACI</name>
<feature type="chain" id="PRO_5008081363" evidence="6">
    <location>
        <begin position="25"/>
        <end position="433"/>
    </location>
</feature>
<dbReference type="Gene3D" id="3.90.226.10">
    <property type="entry name" value="2-enoyl-CoA Hydratase, Chain A, domain 1"/>
    <property type="match status" value="1"/>
</dbReference>
<evidence type="ECO:0000256" key="5">
    <source>
        <dbReference type="SAM" id="Phobius"/>
    </source>
</evidence>
<proteinExistence type="predicted"/>
<dbReference type="Pfam" id="PF01957">
    <property type="entry name" value="NfeD"/>
    <property type="match status" value="1"/>
</dbReference>
<dbReference type="InterPro" id="IPR029045">
    <property type="entry name" value="ClpP/crotonase-like_dom_sf"/>
</dbReference>
<dbReference type="Pfam" id="PF25145">
    <property type="entry name" value="NfeD1b_N"/>
    <property type="match status" value="1"/>
</dbReference>
<keyword evidence="3 5" id="KW-1133">Transmembrane helix</keyword>
<keyword evidence="2 5" id="KW-0812">Transmembrane</keyword>
<evidence type="ECO:0000313" key="11">
    <source>
        <dbReference type="Proteomes" id="UP000077881"/>
    </source>
</evidence>
<dbReference type="InterPro" id="IPR012340">
    <property type="entry name" value="NA-bd_OB-fold"/>
</dbReference>
<dbReference type="PATRIC" id="fig|217031.6.peg.850"/>
<dbReference type="SUPFAM" id="SSF141322">
    <property type="entry name" value="NfeD domain-like"/>
    <property type="match status" value="1"/>
</dbReference>
<evidence type="ECO:0000256" key="4">
    <source>
        <dbReference type="ARBA" id="ARBA00023136"/>
    </source>
</evidence>
<feature type="transmembrane region" description="Helical" evidence="5">
    <location>
        <begin position="326"/>
        <end position="349"/>
    </location>
</feature>
<feature type="domain" description="NfeD integral membrane" evidence="8">
    <location>
        <begin position="234"/>
        <end position="347"/>
    </location>
</feature>
<dbReference type="CDD" id="cd07021">
    <property type="entry name" value="Clp_protease_NfeD_like"/>
    <property type="match status" value="1"/>
</dbReference>
<dbReference type="InterPro" id="IPR056738">
    <property type="entry name" value="NfeD1b_N"/>
</dbReference>
<reference evidence="10 11" key="1">
    <citation type="submission" date="2015-05" db="EMBL/GenBank/DDBJ databases">
        <title>Comparison of genome.</title>
        <authorList>
            <person name="Zheng Z."/>
            <person name="Sun M."/>
        </authorList>
    </citation>
    <scope>NUCLEOTIDE SEQUENCE [LARGE SCALE GENOMIC DNA]</scope>
    <source>
        <strain evidence="10 11">G25-74</strain>
    </source>
</reference>
<dbReference type="PANTHER" id="PTHR33507:SF3">
    <property type="entry name" value="INNER MEMBRANE PROTEIN YBBJ"/>
    <property type="match status" value="1"/>
</dbReference>
<comment type="caution">
    <text evidence="10">The sequence shown here is derived from an EMBL/GenBank/DDBJ whole genome shotgun (WGS) entry which is preliminary data.</text>
</comment>
<dbReference type="InterPro" id="IPR052165">
    <property type="entry name" value="Membrane_assoc_protease"/>
</dbReference>
<dbReference type="SUPFAM" id="SSF52096">
    <property type="entry name" value="ClpP/crotonase"/>
    <property type="match status" value="1"/>
</dbReference>
<feature type="transmembrane region" description="Helical" evidence="5">
    <location>
        <begin position="278"/>
        <end position="296"/>
    </location>
</feature>
<accession>A0A178A4E9</accession>
<dbReference type="InterPro" id="IPR056739">
    <property type="entry name" value="NfeD_membrane"/>
</dbReference>
<evidence type="ECO:0000259" key="8">
    <source>
        <dbReference type="Pfam" id="PF24961"/>
    </source>
</evidence>
<gene>
    <name evidence="10" type="ORF">ABB05_03910</name>
</gene>
<dbReference type="InterPro" id="IPR002810">
    <property type="entry name" value="NfeD-like_C"/>
</dbReference>
<dbReference type="GO" id="GO:0005886">
    <property type="term" value="C:plasma membrane"/>
    <property type="evidence" value="ECO:0007669"/>
    <property type="project" value="TreeGrafter"/>
</dbReference>
<evidence type="ECO:0000256" key="2">
    <source>
        <dbReference type="ARBA" id="ARBA00022692"/>
    </source>
</evidence>
<feature type="domain" description="NfeD-like C-terminal" evidence="7">
    <location>
        <begin position="379"/>
        <end position="431"/>
    </location>
</feature>
<dbReference type="EMBL" id="LDJR01000021">
    <property type="protein sequence ID" value="OAK74719.1"/>
    <property type="molecule type" value="Genomic_DNA"/>
</dbReference>
<feature type="transmembrane region" description="Helical" evidence="5">
    <location>
        <begin position="228"/>
        <end position="248"/>
    </location>
</feature>
<sequence>MMRKVVIAICLSFAAILAFVPVSAEGEKANVYVIPIKEDVTKGLEKYLNRAINEAEKEKAEIIIFDMNTPGGAVDAAMDIGNLILATDIKTVTFIDSRALSAGSYIALHTDEIYMTSNATMGASAIINQDGNTAGEKAESMWVAAMEGAAKQKGRDPEIAKAMAIGDVSLPELKRKGDLLTLDADNALKVGYSKGTIKNMDELLTTLGYEGENTQTVQSTFAESLAKLVTNPVVVPILLSIASLGLVLELYTPGFGVAGGMGLTALVLFFYGHYIAGLAGYETLILFILGIILVVAEFFLPGGIAGLLGAVAIIGSIIMAGQNTVYMAVSVIIALFLAAVAIIIMIKVFGKRMKFFKKLILTDSTNTESGYVSNVNRLDLIGREGIALTDLRPSGTVVIDDERLDVVAEGYIEAKTKVRIIKAEGSRIVVREV</sequence>
<feature type="transmembrane region" description="Helical" evidence="5">
    <location>
        <begin position="255"/>
        <end position="272"/>
    </location>
</feature>
<comment type="subcellular location">
    <subcellularLocation>
        <location evidence="1">Membrane</location>
        <topology evidence="1">Multi-pass membrane protein</topology>
    </subcellularLocation>
</comment>
<dbReference type="Proteomes" id="UP000077881">
    <property type="component" value="Unassembled WGS sequence"/>
</dbReference>
<dbReference type="PANTHER" id="PTHR33507">
    <property type="entry name" value="INNER MEMBRANE PROTEIN YBBJ"/>
    <property type="match status" value="1"/>
</dbReference>
<evidence type="ECO:0000256" key="6">
    <source>
        <dbReference type="SAM" id="SignalP"/>
    </source>
</evidence>
<evidence type="ECO:0000256" key="1">
    <source>
        <dbReference type="ARBA" id="ARBA00004141"/>
    </source>
</evidence>
<dbReference type="Gene3D" id="2.40.50.140">
    <property type="entry name" value="Nucleic acid-binding proteins"/>
    <property type="match status" value="1"/>
</dbReference>
<evidence type="ECO:0000256" key="3">
    <source>
        <dbReference type="ARBA" id="ARBA00022989"/>
    </source>
</evidence>
<protein>
    <submittedName>
        <fullName evidence="10">Membrane protein</fullName>
    </submittedName>
</protein>
<evidence type="ECO:0000259" key="7">
    <source>
        <dbReference type="Pfam" id="PF01957"/>
    </source>
</evidence>
<dbReference type="AlphaFoldDB" id="A0A178A4E9"/>
<dbReference type="STRING" id="217031.ABB05_03910"/>
<dbReference type="Pfam" id="PF24961">
    <property type="entry name" value="NfeD_membrane"/>
    <property type="match status" value="1"/>
</dbReference>
<feature type="domain" description="NfeD1b N-terminal" evidence="9">
    <location>
        <begin position="30"/>
        <end position="215"/>
    </location>
</feature>
<evidence type="ECO:0000313" key="10">
    <source>
        <dbReference type="EMBL" id="OAK74719.1"/>
    </source>
</evidence>